<dbReference type="SUPFAM" id="SSF100934">
    <property type="entry name" value="Heat shock protein 70kD (HSP70), C-terminal subdomain"/>
    <property type="match status" value="1"/>
</dbReference>
<name>A0A0V0QI04_PSEPJ</name>
<dbReference type="OrthoDB" id="434160at2759"/>
<dbReference type="Gene3D" id="3.30.30.30">
    <property type="match status" value="1"/>
</dbReference>
<evidence type="ECO:0000313" key="5">
    <source>
        <dbReference type="Proteomes" id="UP000054937"/>
    </source>
</evidence>
<proteinExistence type="predicted"/>
<dbReference type="InterPro" id="IPR032675">
    <property type="entry name" value="LRR_dom_sf"/>
</dbReference>
<dbReference type="Proteomes" id="UP000054937">
    <property type="component" value="Unassembled WGS sequence"/>
</dbReference>
<dbReference type="Gene3D" id="1.20.1270.10">
    <property type="match status" value="1"/>
</dbReference>
<sequence length="933" mass="109406">MIYNIIGGELGSHKCMISRLNRNTLESIANEASNLEIPTMVGYSDKDRHFSEACLVKLKRNHNKSIVQLINLMGEYDEKELDFQYVKNVQNQNGKYFFPDLKAQKLENQKNKNDNDKMEVEEENGQNITQILGAYAGYIDHLITNKIKGGHYYSVFSVPSYFTAVEKKQVEQAFQIQKFPLAKVIEEHQAIATTYLYQKRKDFREMEITQKDVVFIDIGFSKTSIFAVRFENDIGYVKYVKCVKGLGIRKMDYLMYERLGEVFKQKHGEFPGQNKKVRVRILEALEKHRKILSTNLDTQIDIECLYEENDLNYNFTRDEFQKIIQTDILDPLEKLFREAKMYLDKKKIGTDDIEILGGGVRIPIIKEKMLKIFKVEKLGFSMPLESISRGCTLQCAQYTSIFNPLVKMENFQIINCSANAQSFEILVNGEIVKKETLNKFQTLPYDFSNRIDLLGKIDPNSQNFDGNVIQVKVYVGENLVNTVTLKRKEGQRVLDIQKTESQNNDQKVNQEQKNNDDEIGNEKEKEQKMEEEKEYGEQKKQNENENQEDIQKDEKKIEEEQKIPKEEENPENQLEKFYMLRVDFMINDEQIFEIKQVYDIYQYKNADGEIIEYKAQYSYNISTQGECNNLEIQNFQQIESQQKEVDNQITQLNHIRNNFENYIYEHKRTLEDVLKLSISQEEYENLKKIIQEMQHWFDLKGHDDETQYCEFKENQDKLIKAFEPYIQVEQLKNQLMVEIKDANQMKNLKEQYVEGLNLHLRNQDIGDGAGFLGMFKKGAAKIAQHLEKIQIHNKIILDLGNASLSDKGVCEIFKSLKKQKTLKDIQIDLESAEESKLKNNLTVDSLDAMLEFLESQKNTVERFSLCLKKYPEEEFVKLQALLGKLKKVKYLKVEIKKGDVSLETRKQFNEIMSEKIHKFQFTYYNSNGVRENV</sequence>
<dbReference type="PANTHER" id="PTHR45639:SF28">
    <property type="entry name" value="HEAT SHOCK PROTEIN-LIKE PROTEIN"/>
    <property type="match status" value="1"/>
</dbReference>
<dbReference type="AlphaFoldDB" id="A0A0V0QI04"/>
<dbReference type="InterPro" id="IPR043129">
    <property type="entry name" value="ATPase_NBD"/>
</dbReference>
<accession>A0A0V0QI04</accession>
<evidence type="ECO:0000256" key="3">
    <source>
        <dbReference type="SAM" id="MobiDB-lite"/>
    </source>
</evidence>
<feature type="region of interest" description="Disordered" evidence="3">
    <location>
        <begin position="495"/>
        <end position="554"/>
    </location>
</feature>
<protein>
    <recommendedName>
        <fullName evidence="6">Heat shock protein 70 family</fullName>
    </recommendedName>
</protein>
<dbReference type="Pfam" id="PF00012">
    <property type="entry name" value="HSP70"/>
    <property type="match status" value="1"/>
</dbReference>
<dbReference type="PANTHER" id="PTHR45639">
    <property type="entry name" value="HSC70CB, ISOFORM G-RELATED"/>
    <property type="match status" value="1"/>
</dbReference>
<gene>
    <name evidence="4" type="ORF">PPERSA_01622</name>
</gene>
<evidence type="ECO:0000256" key="2">
    <source>
        <dbReference type="ARBA" id="ARBA00022840"/>
    </source>
</evidence>
<dbReference type="OMA" id="AMELENN"/>
<dbReference type="GO" id="GO:0005829">
    <property type="term" value="C:cytosol"/>
    <property type="evidence" value="ECO:0007669"/>
    <property type="project" value="TreeGrafter"/>
</dbReference>
<keyword evidence="2" id="KW-0067">ATP-binding</keyword>
<organism evidence="4 5">
    <name type="scientific">Pseudocohnilembus persalinus</name>
    <name type="common">Ciliate</name>
    <dbReference type="NCBI Taxonomy" id="266149"/>
    <lineage>
        <taxon>Eukaryota</taxon>
        <taxon>Sar</taxon>
        <taxon>Alveolata</taxon>
        <taxon>Ciliophora</taxon>
        <taxon>Intramacronucleata</taxon>
        <taxon>Oligohymenophorea</taxon>
        <taxon>Scuticociliatia</taxon>
        <taxon>Philasterida</taxon>
        <taxon>Pseudocohnilembidae</taxon>
        <taxon>Pseudocohnilembus</taxon>
    </lineage>
</organism>
<dbReference type="GO" id="GO:0005524">
    <property type="term" value="F:ATP binding"/>
    <property type="evidence" value="ECO:0007669"/>
    <property type="project" value="UniProtKB-KW"/>
</dbReference>
<dbReference type="GO" id="GO:0005634">
    <property type="term" value="C:nucleus"/>
    <property type="evidence" value="ECO:0007669"/>
    <property type="project" value="TreeGrafter"/>
</dbReference>
<reference evidence="4 5" key="1">
    <citation type="journal article" date="2015" name="Sci. Rep.">
        <title>Genome of the facultative scuticociliatosis pathogen Pseudocohnilembus persalinus provides insight into its virulence through horizontal gene transfer.</title>
        <authorList>
            <person name="Xiong J."/>
            <person name="Wang G."/>
            <person name="Cheng J."/>
            <person name="Tian M."/>
            <person name="Pan X."/>
            <person name="Warren A."/>
            <person name="Jiang C."/>
            <person name="Yuan D."/>
            <person name="Miao W."/>
        </authorList>
    </citation>
    <scope>NUCLEOTIDE SEQUENCE [LARGE SCALE GENOMIC DNA]</scope>
    <source>
        <strain evidence="4">36N120E</strain>
    </source>
</reference>
<comment type="caution">
    <text evidence="4">The sequence shown here is derived from an EMBL/GenBank/DDBJ whole genome shotgun (WGS) entry which is preliminary data.</text>
</comment>
<keyword evidence="5" id="KW-1185">Reference proteome</keyword>
<keyword evidence="1" id="KW-0547">Nucleotide-binding</keyword>
<dbReference type="EMBL" id="LDAU01000166">
    <property type="protein sequence ID" value="KRX01752.1"/>
    <property type="molecule type" value="Genomic_DNA"/>
</dbReference>
<dbReference type="InParanoid" id="A0A0V0QI04"/>
<evidence type="ECO:0000256" key="1">
    <source>
        <dbReference type="ARBA" id="ARBA00022741"/>
    </source>
</evidence>
<dbReference type="Gene3D" id="3.90.640.10">
    <property type="entry name" value="Actin, Chain A, domain 4"/>
    <property type="match status" value="1"/>
</dbReference>
<dbReference type="InterPro" id="IPR013126">
    <property type="entry name" value="Hsp_70_fam"/>
</dbReference>
<dbReference type="SUPFAM" id="SSF53067">
    <property type="entry name" value="Actin-like ATPase domain"/>
    <property type="match status" value="2"/>
</dbReference>
<dbReference type="Gene3D" id="3.80.10.10">
    <property type="entry name" value="Ribonuclease Inhibitor"/>
    <property type="match status" value="1"/>
</dbReference>
<dbReference type="GO" id="GO:0140662">
    <property type="term" value="F:ATP-dependent protein folding chaperone"/>
    <property type="evidence" value="ECO:0007669"/>
    <property type="project" value="InterPro"/>
</dbReference>
<dbReference type="Gene3D" id="3.30.420.40">
    <property type="match status" value="2"/>
</dbReference>
<evidence type="ECO:0000313" key="4">
    <source>
        <dbReference type="EMBL" id="KRX01752.1"/>
    </source>
</evidence>
<feature type="compositionally biased region" description="Basic and acidic residues" evidence="3">
    <location>
        <begin position="508"/>
        <end position="554"/>
    </location>
</feature>
<dbReference type="InterPro" id="IPR029048">
    <property type="entry name" value="HSP70_C_sf"/>
</dbReference>
<evidence type="ECO:0008006" key="6">
    <source>
        <dbReference type="Google" id="ProtNLM"/>
    </source>
</evidence>